<sequence length="85" mass="10041">MGEKCLVEVKQSLLQMLQVLMKQRKSLKNSWNFFGILTSMSDDVPILTHWKPTTFQWRHHSSSIDELSSTADINWKMKREEVFGR</sequence>
<dbReference type="EMBL" id="CACVBM020001840">
    <property type="protein sequence ID" value="CAA7060828.1"/>
    <property type="molecule type" value="Genomic_DNA"/>
</dbReference>
<keyword evidence="2" id="KW-1185">Reference proteome</keyword>
<dbReference type="AlphaFoldDB" id="A0A6D2L8A5"/>
<comment type="caution">
    <text evidence="1">The sequence shown here is derived from an EMBL/GenBank/DDBJ whole genome shotgun (WGS) entry which is preliminary data.</text>
</comment>
<reference evidence="1" key="1">
    <citation type="submission" date="2020-01" db="EMBL/GenBank/DDBJ databases">
        <authorList>
            <person name="Mishra B."/>
        </authorList>
    </citation>
    <scope>NUCLEOTIDE SEQUENCE [LARGE SCALE GENOMIC DNA]</scope>
</reference>
<protein>
    <submittedName>
        <fullName evidence="1">Uncharacterized protein</fullName>
    </submittedName>
</protein>
<accession>A0A6D2L8A5</accession>
<proteinExistence type="predicted"/>
<organism evidence="1 2">
    <name type="scientific">Microthlaspi erraticum</name>
    <dbReference type="NCBI Taxonomy" id="1685480"/>
    <lineage>
        <taxon>Eukaryota</taxon>
        <taxon>Viridiplantae</taxon>
        <taxon>Streptophyta</taxon>
        <taxon>Embryophyta</taxon>
        <taxon>Tracheophyta</taxon>
        <taxon>Spermatophyta</taxon>
        <taxon>Magnoliopsida</taxon>
        <taxon>eudicotyledons</taxon>
        <taxon>Gunneridae</taxon>
        <taxon>Pentapetalae</taxon>
        <taxon>rosids</taxon>
        <taxon>malvids</taxon>
        <taxon>Brassicales</taxon>
        <taxon>Brassicaceae</taxon>
        <taxon>Coluteocarpeae</taxon>
        <taxon>Microthlaspi</taxon>
    </lineage>
</organism>
<evidence type="ECO:0000313" key="1">
    <source>
        <dbReference type="EMBL" id="CAA7060828.1"/>
    </source>
</evidence>
<name>A0A6D2L8A5_9BRAS</name>
<gene>
    <name evidence="1" type="ORF">MERR_LOCUS48064</name>
</gene>
<dbReference type="Proteomes" id="UP000467841">
    <property type="component" value="Unassembled WGS sequence"/>
</dbReference>
<evidence type="ECO:0000313" key="2">
    <source>
        <dbReference type="Proteomes" id="UP000467841"/>
    </source>
</evidence>